<evidence type="ECO:0000256" key="1">
    <source>
        <dbReference type="SAM" id="MobiDB-lite"/>
    </source>
</evidence>
<protein>
    <submittedName>
        <fullName evidence="2">Uncharacterized protein</fullName>
    </submittedName>
</protein>
<feature type="compositionally biased region" description="Pro residues" evidence="1">
    <location>
        <begin position="220"/>
        <end position="230"/>
    </location>
</feature>
<accession>A0A830HJS3</accession>
<gene>
    <name evidence="2" type="ORF">PPROV_000586500</name>
</gene>
<feature type="region of interest" description="Disordered" evidence="1">
    <location>
        <begin position="240"/>
        <end position="301"/>
    </location>
</feature>
<name>A0A830HJS3_9CHLO</name>
<feature type="region of interest" description="Disordered" evidence="1">
    <location>
        <begin position="175"/>
        <end position="198"/>
    </location>
</feature>
<organism evidence="2 3">
    <name type="scientific">Pycnococcus provasolii</name>
    <dbReference type="NCBI Taxonomy" id="41880"/>
    <lineage>
        <taxon>Eukaryota</taxon>
        <taxon>Viridiplantae</taxon>
        <taxon>Chlorophyta</taxon>
        <taxon>Pseudoscourfieldiophyceae</taxon>
        <taxon>Pseudoscourfieldiales</taxon>
        <taxon>Pycnococcaceae</taxon>
        <taxon>Pycnococcus</taxon>
    </lineage>
</organism>
<comment type="caution">
    <text evidence="2">The sequence shown here is derived from an EMBL/GenBank/DDBJ whole genome shotgun (WGS) entry which is preliminary data.</text>
</comment>
<dbReference type="OrthoDB" id="568100at2759"/>
<feature type="compositionally biased region" description="Low complexity" evidence="1">
    <location>
        <begin position="35"/>
        <end position="44"/>
    </location>
</feature>
<dbReference type="Proteomes" id="UP000660262">
    <property type="component" value="Unassembled WGS sequence"/>
</dbReference>
<dbReference type="AlphaFoldDB" id="A0A830HJS3"/>
<reference evidence="2" key="1">
    <citation type="submission" date="2020-10" db="EMBL/GenBank/DDBJ databases">
        <title>Unveiling of a novel bifunctional photoreceptor, Dualchrome1, isolated from a cosmopolitan green alga.</title>
        <authorList>
            <person name="Suzuki S."/>
            <person name="Kawachi M."/>
        </authorList>
    </citation>
    <scope>NUCLEOTIDE SEQUENCE</scope>
    <source>
        <strain evidence="2">NIES 2893</strain>
    </source>
</reference>
<proteinExistence type="predicted"/>
<dbReference type="EMBL" id="BNJQ01000015">
    <property type="protein sequence ID" value="GHP07122.1"/>
    <property type="molecule type" value="Genomic_DNA"/>
</dbReference>
<feature type="compositionally biased region" description="Polar residues" evidence="1">
    <location>
        <begin position="262"/>
        <end position="271"/>
    </location>
</feature>
<evidence type="ECO:0000313" key="3">
    <source>
        <dbReference type="Proteomes" id="UP000660262"/>
    </source>
</evidence>
<keyword evidence="3" id="KW-1185">Reference proteome</keyword>
<feature type="region of interest" description="Disordered" evidence="1">
    <location>
        <begin position="22"/>
        <end position="44"/>
    </location>
</feature>
<sequence length="536" mass="56293">MASWLVQSVLCVSDFLKEVATSSGSPSGASGGVASGASGAGSAPGASGGASVGLDIVGGYGRVPVVVSPNLTVNDKSTTLLPGDKPPGLESGLGGAMVMPGVVLSRRPNNVAAGAGGAGGGTGNAHLVGAQPQAGAHVHQLSAAAHKLGGGMRPTPANTKTNGVSAAAATQLTVSEHQNHARKGNSLQPIKMNRSTKKGAPVLISDVYDVAKKNKTATTPAPPPPPPPPVLLVDLTEDDEGAADPYHSEHNKENATPPLASQPAQATTQPSTKKRRRSEVERLQPFAWDPRKNRHPPGRAYGRGVAAARAAAEAHVPIDSAADEPADNCASPAGTTATQRRMSRRTPGGTPEDVIYREPRFARLLAMLAEDDVENDELQVLHLKDFLPTDAGACVLLRVLDALSGKRAVQVLYMQAFGLGMCDAVLDRLVEVLKEGTIWALNVGDYPDQVTVGAWRRMADAIPQTNVTHLYAMDDGLWAQHPDVKGAMREHIRANRSKDARHVTEVDVVPRVTHMWFNPKAHSSEYKARISAKRMN</sequence>
<evidence type="ECO:0000313" key="2">
    <source>
        <dbReference type="EMBL" id="GHP07122.1"/>
    </source>
</evidence>
<feature type="region of interest" description="Disordered" evidence="1">
    <location>
        <begin position="322"/>
        <end position="353"/>
    </location>
</feature>
<feature type="region of interest" description="Disordered" evidence="1">
    <location>
        <begin position="215"/>
        <end position="234"/>
    </location>
</feature>